<evidence type="ECO:0000313" key="3">
    <source>
        <dbReference type="Proteomes" id="UP000015462"/>
    </source>
</evidence>
<dbReference type="AlphaFoldDB" id="A0AB33Z0H2"/>
<feature type="domain" description="ABM" evidence="1">
    <location>
        <begin position="2"/>
        <end position="96"/>
    </location>
</feature>
<evidence type="ECO:0000259" key="1">
    <source>
        <dbReference type="PROSITE" id="PS51725"/>
    </source>
</evidence>
<dbReference type="SUPFAM" id="SSF54909">
    <property type="entry name" value="Dimeric alpha+beta barrel"/>
    <property type="match status" value="1"/>
</dbReference>
<dbReference type="Proteomes" id="UP000015462">
    <property type="component" value="Unassembled WGS sequence"/>
</dbReference>
<dbReference type="InterPro" id="IPR050404">
    <property type="entry name" value="Heme-degrading_MO"/>
</dbReference>
<dbReference type="Gene3D" id="3.30.70.100">
    <property type="match status" value="1"/>
</dbReference>
<organism evidence="2 3">
    <name type="scientific">Cycloclasticus pugetii</name>
    <dbReference type="NCBI Taxonomy" id="34068"/>
    <lineage>
        <taxon>Bacteria</taxon>
        <taxon>Pseudomonadati</taxon>
        <taxon>Pseudomonadota</taxon>
        <taxon>Gammaproteobacteria</taxon>
        <taxon>Thiotrichales</taxon>
        <taxon>Piscirickettsiaceae</taxon>
        <taxon>Cycloclasticus</taxon>
    </lineage>
</organism>
<dbReference type="PROSITE" id="PS51725">
    <property type="entry name" value="ABM"/>
    <property type="match status" value="1"/>
</dbReference>
<dbReference type="Pfam" id="PF03992">
    <property type="entry name" value="ABM"/>
    <property type="match status" value="1"/>
</dbReference>
<gene>
    <name evidence="2" type="ORF">L196_07781</name>
</gene>
<proteinExistence type="predicted"/>
<evidence type="ECO:0000313" key="2">
    <source>
        <dbReference type="EMBL" id="EPD12752.1"/>
    </source>
</evidence>
<name>A0AB33Z0H2_9GAMM</name>
<keyword evidence="2" id="KW-0560">Oxidoreductase</keyword>
<keyword evidence="2" id="KW-0503">Monooxygenase</keyword>
<dbReference type="PANTHER" id="PTHR34474">
    <property type="entry name" value="SIGNAL TRANSDUCTION PROTEIN TRAP"/>
    <property type="match status" value="1"/>
</dbReference>
<dbReference type="InterPro" id="IPR011008">
    <property type="entry name" value="Dimeric_a/b-barrel"/>
</dbReference>
<dbReference type="RefSeq" id="WP_015006651.1">
    <property type="nucleotide sequence ID" value="NZ_JARGOU010000005.1"/>
</dbReference>
<protein>
    <submittedName>
        <fullName evidence="2">Antibiotic biosynthesis monooxygenase domain-containing protein</fullName>
    </submittedName>
</protein>
<keyword evidence="3" id="KW-1185">Reference proteome</keyword>
<dbReference type="PANTHER" id="PTHR34474:SF2">
    <property type="entry name" value="SIGNAL TRANSDUCTION PROTEIN TRAP"/>
    <property type="match status" value="1"/>
</dbReference>
<accession>A0AB33Z0H2</accession>
<sequence length="100" mass="11581">MFIAMNRFKVSLGKENEFEEVWRSRESRLNEVPGFKTFHLLRGPALEDHTLFASHTTWQDKAAFDDWTHSDAFKQVHAQAGQTKGLYIGHPNFEGFEVVL</sequence>
<reference evidence="2 3" key="1">
    <citation type="journal article" date="2013" name="Genome Announc.">
        <title>Genome Sequence of the Pyrene- and Fluoranthene-Degrading Bacterium Cycloclasticus sp. Strain PY97M.</title>
        <authorList>
            <person name="Cui Z."/>
            <person name="Xu G."/>
            <person name="Li Q."/>
            <person name="Gao W."/>
            <person name="Zheng L."/>
        </authorList>
    </citation>
    <scope>NUCLEOTIDE SEQUENCE [LARGE SCALE GENOMIC DNA]</scope>
    <source>
        <strain evidence="2 3">PY97M</strain>
    </source>
</reference>
<dbReference type="EMBL" id="ASHL01000006">
    <property type="protein sequence ID" value="EPD12752.1"/>
    <property type="molecule type" value="Genomic_DNA"/>
</dbReference>
<dbReference type="GO" id="GO:0004497">
    <property type="term" value="F:monooxygenase activity"/>
    <property type="evidence" value="ECO:0007669"/>
    <property type="project" value="UniProtKB-KW"/>
</dbReference>
<dbReference type="InterPro" id="IPR007138">
    <property type="entry name" value="ABM_dom"/>
</dbReference>
<comment type="caution">
    <text evidence="2">The sequence shown here is derived from an EMBL/GenBank/DDBJ whole genome shotgun (WGS) entry which is preliminary data.</text>
</comment>